<dbReference type="Gene3D" id="3.90.550.10">
    <property type="entry name" value="Spore Coat Polysaccharide Biosynthesis Protein SpsA, Chain A"/>
    <property type="match status" value="1"/>
</dbReference>
<evidence type="ECO:0000259" key="1">
    <source>
        <dbReference type="Pfam" id="PF00535"/>
    </source>
</evidence>
<dbReference type="GO" id="GO:0016740">
    <property type="term" value="F:transferase activity"/>
    <property type="evidence" value="ECO:0007669"/>
    <property type="project" value="UniProtKB-KW"/>
</dbReference>
<organism evidence="2 3">
    <name type="scientific">Pontibacter akesuensis</name>
    <dbReference type="NCBI Taxonomy" id="388950"/>
    <lineage>
        <taxon>Bacteria</taxon>
        <taxon>Pseudomonadati</taxon>
        <taxon>Bacteroidota</taxon>
        <taxon>Cytophagia</taxon>
        <taxon>Cytophagales</taxon>
        <taxon>Hymenobacteraceae</taxon>
        <taxon>Pontibacter</taxon>
    </lineage>
</organism>
<dbReference type="Pfam" id="PF00535">
    <property type="entry name" value="Glycos_transf_2"/>
    <property type="match status" value="1"/>
</dbReference>
<proteinExistence type="predicted"/>
<dbReference type="InterPro" id="IPR050834">
    <property type="entry name" value="Glycosyltransf_2"/>
</dbReference>
<keyword evidence="2" id="KW-0808">Transferase</keyword>
<dbReference type="Proteomes" id="UP000182491">
    <property type="component" value="Unassembled WGS sequence"/>
</dbReference>
<gene>
    <name evidence="2" type="ORF">SAMN04487941_1037</name>
</gene>
<dbReference type="EMBL" id="FPCA01000001">
    <property type="protein sequence ID" value="SFU48207.1"/>
    <property type="molecule type" value="Genomic_DNA"/>
</dbReference>
<keyword evidence="3" id="KW-1185">Reference proteome</keyword>
<dbReference type="RefSeq" id="WP_068836376.1">
    <property type="nucleotide sequence ID" value="NZ_BMXC01000001.1"/>
</dbReference>
<protein>
    <submittedName>
        <fullName evidence="2">Glycosyltransferase, GT2 family</fullName>
    </submittedName>
</protein>
<dbReference type="PANTHER" id="PTHR43685:SF2">
    <property type="entry name" value="GLYCOSYLTRANSFERASE 2-LIKE DOMAIN-CONTAINING PROTEIN"/>
    <property type="match status" value="1"/>
</dbReference>
<dbReference type="SUPFAM" id="SSF53448">
    <property type="entry name" value="Nucleotide-diphospho-sugar transferases"/>
    <property type="match status" value="1"/>
</dbReference>
<dbReference type="AlphaFoldDB" id="A0A1I7GIB2"/>
<name>A0A1I7GIB2_9BACT</name>
<accession>A0A1I7GIB2</accession>
<reference evidence="3" key="1">
    <citation type="submission" date="2016-10" db="EMBL/GenBank/DDBJ databases">
        <authorList>
            <person name="Varghese N."/>
        </authorList>
    </citation>
    <scope>NUCLEOTIDE SEQUENCE [LARGE SCALE GENOMIC DNA]</scope>
    <source>
        <strain evidence="3">DSM 18820</strain>
    </source>
</reference>
<evidence type="ECO:0000313" key="2">
    <source>
        <dbReference type="EMBL" id="SFU48207.1"/>
    </source>
</evidence>
<feature type="domain" description="Glycosyltransferase 2-like" evidence="1">
    <location>
        <begin position="114"/>
        <end position="285"/>
    </location>
</feature>
<dbReference type="PANTHER" id="PTHR43685">
    <property type="entry name" value="GLYCOSYLTRANSFERASE"/>
    <property type="match status" value="1"/>
</dbReference>
<sequence>MPPVLPYHITHLHLHDVKSMPVPGVQQQGAYLVFWWKEFALGHLFIAPGEAQIEAEFYKKVTAAIAPALAFYTSTSEQERPGIAGMQFEAWKEWMETAFARWQTETVPEAVPVSVVICTRNRAVQLSRCLQLLMQSDCIPAEIVVVDNAPADDSTQEVVRQLENVRYVPEPRAGLDIARNTGVLHARFPLVAFIDDDVVVHPLWVYQVWQAFEDPEVAAITGLVLASALETEAQLIFEKHWSFNRGYTDKQYDANFFNATLAQGPPVWRIGAGANMAFRRSIFERTGLFNELLDAGAAGCNGDSEMWYRILAEGGKILYTPRAIVFHEHRRDMAGLKKQIYSYMRGHAAAALMQQQQHPQARYRKHLVNIFLINYSRAIIKGFPAYRFQYRTLWNQILGVFSGIAFYYRHRNKANRTTAKTYAHSAG</sequence>
<dbReference type="InterPro" id="IPR001173">
    <property type="entry name" value="Glyco_trans_2-like"/>
</dbReference>
<dbReference type="InterPro" id="IPR029044">
    <property type="entry name" value="Nucleotide-diphossugar_trans"/>
</dbReference>
<evidence type="ECO:0000313" key="3">
    <source>
        <dbReference type="Proteomes" id="UP000182491"/>
    </source>
</evidence>
<dbReference type="STRING" id="388950.GCA_001611675_00135"/>